<accession>A0A1Y6CD04</accession>
<dbReference type="Pfam" id="PF04773">
    <property type="entry name" value="FecR"/>
    <property type="match status" value="1"/>
</dbReference>
<keyword evidence="3" id="KW-1185">Reference proteome</keyword>
<dbReference type="Proteomes" id="UP000192917">
    <property type="component" value="Unassembled WGS sequence"/>
</dbReference>
<feature type="domain" description="FecR protein" evidence="1">
    <location>
        <begin position="50"/>
        <end position="138"/>
    </location>
</feature>
<organism evidence="2 3">
    <name type="scientific">Tistlia consotensis USBA 355</name>
    <dbReference type="NCBI Taxonomy" id="560819"/>
    <lineage>
        <taxon>Bacteria</taxon>
        <taxon>Pseudomonadati</taxon>
        <taxon>Pseudomonadota</taxon>
        <taxon>Alphaproteobacteria</taxon>
        <taxon>Rhodospirillales</taxon>
        <taxon>Rhodovibrionaceae</taxon>
        <taxon>Tistlia</taxon>
    </lineage>
</organism>
<name>A0A1Y6CD04_9PROT</name>
<proteinExistence type="predicted"/>
<reference evidence="2 3" key="1">
    <citation type="submission" date="2017-04" db="EMBL/GenBank/DDBJ databases">
        <authorList>
            <person name="Afonso C.L."/>
            <person name="Miller P.J."/>
            <person name="Scott M.A."/>
            <person name="Spackman E."/>
            <person name="Goraichik I."/>
            <person name="Dimitrov K.M."/>
            <person name="Suarez D.L."/>
            <person name="Swayne D.E."/>
        </authorList>
    </citation>
    <scope>NUCLEOTIDE SEQUENCE [LARGE SCALE GENOMIC DNA]</scope>
    <source>
        <strain evidence="2 3">USBA 355</strain>
    </source>
</reference>
<dbReference type="EMBL" id="FWZX01000020">
    <property type="protein sequence ID" value="SMF55112.1"/>
    <property type="molecule type" value="Genomic_DNA"/>
</dbReference>
<evidence type="ECO:0000313" key="3">
    <source>
        <dbReference type="Proteomes" id="UP000192917"/>
    </source>
</evidence>
<protein>
    <submittedName>
        <fullName evidence="2">FecR family protein</fullName>
    </submittedName>
</protein>
<evidence type="ECO:0000313" key="2">
    <source>
        <dbReference type="EMBL" id="SMF55112.1"/>
    </source>
</evidence>
<dbReference type="STRING" id="560819.SAMN05428998_12018"/>
<dbReference type="AlphaFoldDB" id="A0A1Y6CD04"/>
<gene>
    <name evidence="2" type="ORF">SAMN05428998_12018</name>
</gene>
<evidence type="ECO:0000259" key="1">
    <source>
        <dbReference type="Pfam" id="PF04773"/>
    </source>
</evidence>
<sequence>MVACLWQPVVDARADSLPIGVVKTAQGKVELLRGSDSIVAEVGSDVHLKDRLRTGADGSVGVTLDDGTLISLGPNSLFEFSEFEYAPQRGAFGFLGSALGGTMVYSSGKVGKLAPEKTRIRTPISVIAVRGTRFAVRLPEASGN</sequence>
<dbReference type="PANTHER" id="PTHR38731">
    <property type="entry name" value="LIPL45-RELATED LIPOPROTEIN-RELATED"/>
    <property type="match status" value="1"/>
</dbReference>
<dbReference type="Gene3D" id="2.60.120.1440">
    <property type="match status" value="1"/>
</dbReference>
<dbReference type="InterPro" id="IPR006860">
    <property type="entry name" value="FecR"/>
</dbReference>